<dbReference type="Gramene" id="BGIOSGA016534-TA">
    <property type="protein sequence ID" value="BGIOSGA016534-PA"/>
    <property type="gene ID" value="BGIOSGA016534"/>
</dbReference>
<evidence type="ECO:0000313" key="2">
    <source>
        <dbReference type="EMBL" id="EEC77393.1"/>
    </source>
</evidence>
<reference evidence="2 3" key="1">
    <citation type="journal article" date="2005" name="PLoS Biol.">
        <title>The genomes of Oryza sativa: a history of duplications.</title>
        <authorList>
            <person name="Yu J."/>
            <person name="Wang J."/>
            <person name="Lin W."/>
            <person name="Li S."/>
            <person name="Li H."/>
            <person name="Zhou J."/>
            <person name="Ni P."/>
            <person name="Dong W."/>
            <person name="Hu S."/>
            <person name="Zeng C."/>
            <person name="Zhang J."/>
            <person name="Zhang Y."/>
            <person name="Li R."/>
            <person name="Xu Z."/>
            <person name="Li S."/>
            <person name="Li X."/>
            <person name="Zheng H."/>
            <person name="Cong L."/>
            <person name="Lin L."/>
            <person name="Yin J."/>
            <person name="Geng J."/>
            <person name="Li G."/>
            <person name="Shi J."/>
            <person name="Liu J."/>
            <person name="Lv H."/>
            <person name="Li J."/>
            <person name="Wang J."/>
            <person name="Deng Y."/>
            <person name="Ran L."/>
            <person name="Shi X."/>
            <person name="Wang X."/>
            <person name="Wu Q."/>
            <person name="Li C."/>
            <person name="Ren X."/>
            <person name="Wang J."/>
            <person name="Wang X."/>
            <person name="Li D."/>
            <person name="Liu D."/>
            <person name="Zhang X."/>
            <person name="Ji Z."/>
            <person name="Zhao W."/>
            <person name="Sun Y."/>
            <person name="Zhang Z."/>
            <person name="Bao J."/>
            <person name="Han Y."/>
            <person name="Dong L."/>
            <person name="Ji J."/>
            <person name="Chen P."/>
            <person name="Wu S."/>
            <person name="Liu J."/>
            <person name="Xiao Y."/>
            <person name="Bu D."/>
            <person name="Tan J."/>
            <person name="Yang L."/>
            <person name="Ye C."/>
            <person name="Zhang J."/>
            <person name="Xu J."/>
            <person name="Zhou Y."/>
            <person name="Yu Y."/>
            <person name="Zhang B."/>
            <person name="Zhuang S."/>
            <person name="Wei H."/>
            <person name="Liu B."/>
            <person name="Lei M."/>
            <person name="Yu H."/>
            <person name="Li Y."/>
            <person name="Xu H."/>
            <person name="Wei S."/>
            <person name="He X."/>
            <person name="Fang L."/>
            <person name="Zhang Z."/>
            <person name="Zhang Y."/>
            <person name="Huang X."/>
            <person name="Su Z."/>
            <person name="Tong W."/>
            <person name="Li J."/>
            <person name="Tong Z."/>
            <person name="Li S."/>
            <person name="Ye J."/>
            <person name="Wang L."/>
            <person name="Fang L."/>
            <person name="Lei T."/>
            <person name="Chen C."/>
            <person name="Chen H."/>
            <person name="Xu Z."/>
            <person name="Li H."/>
            <person name="Huang H."/>
            <person name="Zhang F."/>
            <person name="Xu H."/>
            <person name="Li N."/>
            <person name="Zhao C."/>
            <person name="Li S."/>
            <person name="Dong L."/>
            <person name="Huang Y."/>
            <person name="Li L."/>
            <person name="Xi Y."/>
            <person name="Qi Q."/>
            <person name="Li W."/>
            <person name="Zhang B."/>
            <person name="Hu W."/>
            <person name="Zhang Y."/>
            <person name="Tian X."/>
            <person name="Jiao Y."/>
            <person name="Liang X."/>
            <person name="Jin J."/>
            <person name="Gao L."/>
            <person name="Zheng W."/>
            <person name="Hao B."/>
            <person name="Liu S."/>
            <person name="Wang W."/>
            <person name="Yuan L."/>
            <person name="Cao M."/>
            <person name="McDermott J."/>
            <person name="Samudrala R."/>
            <person name="Wang J."/>
            <person name="Wong G.K."/>
            <person name="Yang H."/>
        </authorList>
    </citation>
    <scope>NUCLEOTIDE SEQUENCE [LARGE SCALE GENOMIC DNA]</scope>
    <source>
        <strain evidence="3">cv. 93-11</strain>
    </source>
</reference>
<dbReference type="EMBL" id="CM000129">
    <property type="protein sequence ID" value="EEC77393.1"/>
    <property type="molecule type" value="Genomic_DNA"/>
</dbReference>
<feature type="region of interest" description="Disordered" evidence="1">
    <location>
        <begin position="1"/>
        <end position="23"/>
    </location>
</feature>
<name>B8AUP8_ORYSI</name>
<gene>
    <name evidence="2" type="ORF">OsI_16150</name>
</gene>
<dbReference type="STRING" id="39946.B8AUP8"/>
<accession>B8AUP8</accession>
<keyword evidence="3" id="KW-1185">Reference proteome</keyword>
<protein>
    <submittedName>
        <fullName evidence="2">Uncharacterized protein</fullName>
    </submittedName>
</protein>
<dbReference type="Proteomes" id="UP000007015">
    <property type="component" value="Chromosome 4"/>
</dbReference>
<dbReference type="AlphaFoldDB" id="B8AUP8"/>
<proteinExistence type="predicted"/>
<evidence type="ECO:0000313" key="3">
    <source>
        <dbReference type="Proteomes" id="UP000007015"/>
    </source>
</evidence>
<evidence type="ECO:0000256" key="1">
    <source>
        <dbReference type="SAM" id="MobiDB-lite"/>
    </source>
</evidence>
<dbReference type="HOGENOM" id="CLU_2594066_0_0_1"/>
<sequence length="80" mass="8205">MAEGDNQGEREVVKKASTSTSSQALSMVIEGEGNEAAGSGALISGLRGSEAVMLIVGVVFGSVYAKNNSQTHSNPYANDE</sequence>
<organism evidence="2 3">
    <name type="scientific">Oryza sativa subsp. indica</name>
    <name type="common">Rice</name>
    <dbReference type="NCBI Taxonomy" id="39946"/>
    <lineage>
        <taxon>Eukaryota</taxon>
        <taxon>Viridiplantae</taxon>
        <taxon>Streptophyta</taxon>
        <taxon>Embryophyta</taxon>
        <taxon>Tracheophyta</taxon>
        <taxon>Spermatophyta</taxon>
        <taxon>Magnoliopsida</taxon>
        <taxon>Liliopsida</taxon>
        <taxon>Poales</taxon>
        <taxon>Poaceae</taxon>
        <taxon>BOP clade</taxon>
        <taxon>Oryzoideae</taxon>
        <taxon>Oryzeae</taxon>
        <taxon>Oryzinae</taxon>
        <taxon>Oryza</taxon>
        <taxon>Oryza sativa</taxon>
    </lineage>
</organism>